<feature type="domain" description="EamA" evidence="2">
    <location>
        <begin position="150"/>
        <end position="282"/>
    </location>
</feature>
<keyword evidence="1" id="KW-0812">Transmembrane</keyword>
<dbReference type="SUPFAM" id="SSF103481">
    <property type="entry name" value="Multidrug resistance efflux transporter EmrE"/>
    <property type="match status" value="2"/>
</dbReference>
<feature type="transmembrane region" description="Helical" evidence="1">
    <location>
        <begin position="94"/>
        <end position="112"/>
    </location>
</feature>
<feature type="transmembrane region" description="Helical" evidence="1">
    <location>
        <begin position="66"/>
        <end position="88"/>
    </location>
</feature>
<dbReference type="Pfam" id="PF00892">
    <property type="entry name" value="EamA"/>
    <property type="match status" value="2"/>
</dbReference>
<organism evidence="3 4">
    <name type="scientific">Paraburkholderia sabiae</name>
    <dbReference type="NCBI Taxonomy" id="273251"/>
    <lineage>
        <taxon>Bacteria</taxon>
        <taxon>Pseudomonadati</taxon>
        <taxon>Pseudomonadota</taxon>
        <taxon>Betaproteobacteria</taxon>
        <taxon>Burkholderiales</taxon>
        <taxon>Burkholderiaceae</taxon>
        <taxon>Paraburkholderia</taxon>
    </lineage>
</organism>
<feature type="transmembrane region" description="Helical" evidence="1">
    <location>
        <begin position="147"/>
        <end position="167"/>
    </location>
</feature>
<evidence type="ECO:0000256" key="1">
    <source>
        <dbReference type="SAM" id="Phobius"/>
    </source>
</evidence>
<keyword evidence="4" id="KW-1185">Reference proteome</keyword>
<dbReference type="Proteomes" id="UP001494588">
    <property type="component" value="Unassembled WGS sequence"/>
</dbReference>
<feature type="transmembrane region" description="Helical" evidence="1">
    <location>
        <begin position="265"/>
        <end position="282"/>
    </location>
</feature>
<proteinExistence type="predicted"/>
<evidence type="ECO:0000313" key="3">
    <source>
        <dbReference type="EMBL" id="MEM5286691.1"/>
    </source>
</evidence>
<keyword evidence="1" id="KW-0472">Membrane</keyword>
<name>A0ABU9QB97_9BURK</name>
<feature type="transmembrane region" description="Helical" evidence="1">
    <location>
        <begin position="179"/>
        <end position="199"/>
    </location>
</feature>
<feature type="domain" description="EamA" evidence="2">
    <location>
        <begin position="2"/>
        <end position="134"/>
    </location>
</feature>
<sequence>MLFGLCAALGWGLTDFLAGPTARRAGVGSTMFFTSLAGVAAVAIWISGGTDQTVPRLLHAHASGSFAWVLIAGLLSAAASLFLTSGLAIGKSAIVAPIAMSYGAVTTVLSLLTGEAFRPTSLTGLLLCVAGAPLTALDRHDLMRHGVWSAGVLFAMAAAFCYGAGFWMQGRFSVPQVGIAGALLVNYVCGVLVSMIALIRERTGSLAAFRSPRLLIQAAASVAALACLAAGIGMGNAAVVTVLSSLSGGITALLGRVFRNEKLSWIQATGIVGVTIGAAVLSL</sequence>
<accession>A0ABU9QB97</accession>
<feature type="transmembrane region" description="Helical" evidence="1">
    <location>
        <begin position="28"/>
        <end position="46"/>
    </location>
</feature>
<dbReference type="InterPro" id="IPR037185">
    <property type="entry name" value="EmrE-like"/>
</dbReference>
<dbReference type="EMBL" id="JAZHGC010000009">
    <property type="protein sequence ID" value="MEM5286691.1"/>
    <property type="molecule type" value="Genomic_DNA"/>
</dbReference>
<keyword evidence="1" id="KW-1133">Transmembrane helix</keyword>
<reference evidence="3 4" key="1">
    <citation type="submission" date="2024-01" db="EMBL/GenBank/DDBJ databases">
        <title>The diversity of rhizobia nodulating Mimosa spp. in eleven states of Brazil covering several biomes is determined by host plant, location, and edaphic factors.</title>
        <authorList>
            <person name="Rouws L."/>
            <person name="Barauna A."/>
            <person name="Beukes C."/>
            <person name="De Faria S.M."/>
            <person name="Gross E."/>
            <person name="Dos Reis Junior F.B."/>
            <person name="Simon M."/>
            <person name="Maluk M."/>
            <person name="Odee D.W."/>
            <person name="Kenicer G."/>
            <person name="Young J.P.W."/>
            <person name="Reis V.M."/>
            <person name="Zilli J."/>
            <person name="James E.K."/>
        </authorList>
    </citation>
    <scope>NUCLEOTIDE SEQUENCE [LARGE SCALE GENOMIC DNA]</scope>
    <source>
        <strain evidence="3 4">JPY77</strain>
    </source>
</reference>
<dbReference type="InterPro" id="IPR000620">
    <property type="entry name" value="EamA_dom"/>
</dbReference>
<evidence type="ECO:0000313" key="4">
    <source>
        <dbReference type="Proteomes" id="UP001494588"/>
    </source>
</evidence>
<dbReference type="RefSeq" id="WP_233471805.1">
    <property type="nucleotide sequence ID" value="NZ_CAJHCS010000008.1"/>
</dbReference>
<evidence type="ECO:0000259" key="2">
    <source>
        <dbReference type="Pfam" id="PF00892"/>
    </source>
</evidence>
<protein>
    <submittedName>
        <fullName evidence="3">DMT family transporter</fullName>
    </submittedName>
</protein>
<comment type="caution">
    <text evidence="3">The sequence shown here is derived from an EMBL/GenBank/DDBJ whole genome shotgun (WGS) entry which is preliminary data.</text>
</comment>
<gene>
    <name evidence="3" type="ORF">V4C55_13300</name>
</gene>
<feature type="transmembrane region" description="Helical" evidence="1">
    <location>
        <begin position="211"/>
        <end position="232"/>
    </location>
</feature>